<dbReference type="EMBL" id="CP029343">
    <property type="protein sequence ID" value="AWL06984.1"/>
    <property type="molecule type" value="Genomic_DNA"/>
</dbReference>
<keyword evidence="2" id="KW-0805">Transcription regulation</keyword>
<name>A0A2S2DNQ2_9BURK</name>
<evidence type="ECO:0000256" key="3">
    <source>
        <dbReference type="ARBA" id="ARBA00023125"/>
    </source>
</evidence>
<keyword evidence="4" id="KW-0804">Transcription</keyword>
<protein>
    <submittedName>
        <fullName evidence="6">LysR family transcriptional regulator</fullName>
    </submittedName>
</protein>
<dbReference type="InterPro" id="IPR036390">
    <property type="entry name" value="WH_DNA-bd_sf"/>
</dbReference>
<reference evidence="6 7" key="1">
    <citation type="submission" date="2018-05" db="EMBL/GenBank/DDBJ databases">
        <title>Complete genome sequence of Massilia oculi sp. nov. CCUG 43427T (=DSM 26321T), the type strain of M. oculi, and comparison with genome sequences of other Massilia strains.</title>
        <authorList>
            <person name="Zhu B."/>
        </authorList>
    </citation>
    <scope>NUCLEOTIDE SEQUENCE [LARGE SCALE GENOMIC DNA]</scope>
    <source>
        <strain evidence="6 7">CCUG 43427</strain>
    </source>
</reference>
<dbReference type="PRINTS" id="PR00039">
    <property type="entry name" value="HTHLYSR"/>
</dbReference>
<dbReference type="AlphaFoldDB" id="A0A2S2DNQ2"/>
<dbReference type="PANTHER" id="PTHR30118:SF15">
    <property type="entry name" value="TRANSCRIPTIONAL REGULATORY PROTEIN"/>
    <property type="match status" value="1"/>
</dbReference>
<dbReference type="OrthoDB" id="8523210at2"/>
<evidence type="ECO:0000313" key="7">
    <source>
        <dbReference type="Proteomes" id="UP000245820"/>
    </source>
</evidence>
<dbReference type="PROSITE" id="PS50931">
    <property type="entry name" value="HTH_LYSR"/>
    <property type="match status" value="1"/>
</dbReference>
<evidence type="ECO:0000256" key="2">
    <source>
        <dbReference type="ARBA" id="ARBA00023015"/>
    </source>
</evidence>
<dbReference type="Pfam" id="PF03466">
    <property type="entry name" value="LysR_substrate"/>
    <property type="match status" value="1"/>
</dbReference>
<gene>
    <name evidence="6" type="ORF">DIR46_22835</name>
</gene>
<dbReference type="InterPro" id="IPR000847">
    <property type="entry name" value="LysR_HTH_N"/>
</dbReference>
<comment type="similarity">
    <text evidence="1">Belongs to the LysR transcriptional regulatory family.</text>
</comment>
<dbReference type="Gene3D" id="3.40.190.10">
    <property type="entry name" value="Periplasmic binding protein-like II"/>
    <property type="match status" value="2"/>
</dbReference>
<dbReference type="InterPro" id="IPR050389">
    <property type="entry name" value="LysR-type_TF"/>
</dbReference>
<dbReference type="CDD" id="cd08417">
    <property type="entry name" value="PBP2_Nitroaromatics_like"/>
    <property type="match status" value="1"/>
</dbReference>
<dbReference type="Proteomes" id="UP000245820">
    <property type="component" value="Chromosome"/>
</dbReference>
<organism evidence="6 7">
    <name type="scientific">Massilia oculi</name>
    <dbReference type="NCBI Taxonomy" id="945844"/>
    <lineage>
        <taxon>Bacteria</taxon>
        <taxon>Pseudomonadati</taxon>
        <taxon>Pseudomonadota</taxon>
        <taxon>Betaproteobacteria</taxon>
        <taxon>Burkholderiales</taxon>
        <taxon>Oxalobacteraceae</taxon>
        <taxon>Telluria group</taxon>
        <taxon>Massilia</taxon>
    </lineage>
</organism>
<feature type="domain" description="HTH lysR-type" evidence="5">
    <location>
        <begin position="6"/>
        <end position="63"/>
    </location>
</feature>
<dbReference type="InterPro" id="IPR037402">
    <property type="entry name" value="YidZ_PBP2"/>
</dbReference>
<keyword evidence="3" id="KW-0238">DNA-binding</keyword>
<accession>A0A2S2DNQ2</accession>
<dbReference type="Gene3D" id="1.10.10.10">
    <property type="entry name" value="Winged helix-like DNA-binding domain superfamily/Winged helix DNA-binding domain"/>
    <property type="match status" value="1"/>
</dbReference>
<dbReference type="SUPFAM" id="SSF46785">
    <property type="entry name" value="Winged helix' DNA-binding domain"/>
    <property type="match status" value="1"/>
</dbReference>
<evidence type="ECO:0000313" key="6">
    <source>
        <dbReference type="EMBL" id="AWL06984.1"/>
    </source>
</evidence>
<dbReference type="PANTHER" id="PTHR30118">
    <property type="entry name" value="HTH-TYPE TRANSCRIPTIONAL REGULATOR LEUO-RELATED"/>
    <property type="match status" value="1"/>
</dbReference>
<evidence type="ECO:0000256" key="4">
    <source>
        <dbReference type="ARBA" id="ARBA00023163"/>
    </source>
</evidence>
<dbReference type="SUPFAM" id="SSF53850">
    <property type="entry name" value="Periplasmic binding protein-like II"/>
    <property type="match status" value="1"/>
</dbReference>
<sequence>MDFNGVDLNLLAAFDALMQERNVTRAAARMNVSQPAMSAALGRLRTLFDDRLFQRSAAGLLPTPRANELAGPVAIALRQIGALLVSSEHFDPRTAALKFGMGLSDYPAFVLLPALLEALTQAAPAIEIDVHAFSGRDEAVALLDAGKIDLAIGVAPTLQESRILSRQILRDEFVTLLRRDGKRARRLLDLDAYLGMRHVLVSPEGSRYGVVDQALADHGLRRNVQVTLPHMFAVPALLRQTDLAATLPRRVALHSAQAGDLLMFPTPISLPQISFHMIWHRRNDENASQRWLRDRVEEVAATFATAS</sequence>
<dbReference type="KEGG" id="mtim:DIR46_22835"/>
<evidence type="ECO:0000259" key="5">
    <source>
        <dbReference type="PROSITE" id="PS50931"/>
    </source>
</evidence>
<keyword evidence="7" id="KW-1185">Reference proteome</keyword>
<evidence type="ECO:0000256" key="1">
    <source>
        <dbReference type="ARBA" id="ARBA00009437"/>
    </source>
</evidence>
<dbReference type="GO" id="GO:0003700">
    <property type="term" value="F:DNA-binding transcription factor activity"/>
    <property type="evidence" value="ECO:0007669"/>
    <property type="project" value="InterPro"/>
</dbReference>
<dbReference type="Pfam" id="PF00126">
    <property type="entry name" value="HTH_1"/>
    <property type="match status" value="1"/>
</dbReference>
<dbReference type="InterPro" id="IPR005119">
    <property type="entry name" value="LysR_subst-bd"/>
</dbReference>
<dbReference type="RefSeq" id="WP_109347280.1">
    <property type="nucleotide sequence ID" value="NZ_CP029343.1"/>
</dbReference>
<dbReference type="GO" id="GO:0003677">
    <property type="term" value="F:DNA binding"/>
    <property type="evidence" value="ECO:0007669"/>
    <property type="project" value="UniProtKB-KW"/>
</dbReference>
<proteinExistence type="inferred from homology"/>
<dbReference type="InterPro" id="IPR036388">
    <property type="entry name" value="WH-like_DNA-bd_sf"/>
</dbReference>